<sequence>MILRVTTTQLQLLSDYYCWKEYADRDEIKDLLENKNTYEDNLSSQIAELKNIQWEHPAEFQALPSQVSSVQEKLKTLDSLPSLLNKITDTLNRFATVVENTLGATTKGVPLA</sequence>
<dbReference type="Proteomes" id="UP001151760">
    <property type="component" value="Unassembled WGS sequence"/>
</dbReference>
<feature type="non-terminal residue" evidence="1">
    <location>
        <position position="112"/>
    </location>
</feature>
<reference evidence="1" key="1">
    <citation type="journal article" date="2022" name="Int. J. Mol. Sci.">
        <title>Draft Genome of Tanacetum Coccineum: Genomic Comparison of Closely Related Tanacetum-Family Plants.</title>
        <authorList>
            <person name="Yamashiro T."/>
            <person name="Shiraishi A."/>
            <person name="Nakayama K."/>
            <person name="Satake H."/>
        </authorList>
    </citation>
    <scope>NUCLEOTIDE SEQUENCE</scope>
</reference>
<dbReference type="EMBL" id="BQNB010011302">
    <property type="protein sequence ID" value="GJS88799.1"/>
    <property type="molecule type" value="Genomic_DNA"/>
</dbReference>
<name>A0ABQ4ZF18_9ASTR</name>
<gene>
    <name evidence="1" type="ORF">Tco_0771435</name>
</gene>
<reference evidence="1" key="2">
    <citation type="submission" date="2022-01" db="EMBL/GenBank/DDBJ databases">
        <authorList>
            <person name="Yamashiro T."/>
            <person name="Shiraishi A."/>
            <person name="Satake H."/>
            <person name="Nakayama K."/>
        </authorList>
    </citation>
    <scope>NUCLEOTIDE SEQUENCE</scope>
</reference>
<comment type="caution">
    <text evidence="1">The sequence shown here is derived from an EMBL/GenBank/DDBJ whole genome shotgun (WGS) entry which is preliminary data.</text>
</comment>
<proteinExistence type="predicted"/>
<accession>A0ABQ4ZF18</accession>
<evidence type="ECO:0000313" key="2">
    <source>
        <dbReference type="Proteomes" id="UP001151760"/>
    </source>
</evidence>
<organism evidence="1 2">
    <name type="scientific">Tanacetum coccineum</name>
    <dbReference type="NCBI Taxonomy" id="301880"/>
    <lineage>
        <taxon>Eukaryota</taxon>
        <taxon>Viridiplantae</taxon>
        <taxon>Streptophyta</taxon>
        <taxon>Embryophyta</taxon>
        <taxon>Tracheophyta</taxon>
        <taxon>Spermatophyta</taxon>
        <taxon>Magnoliopsida</taxon>
        <taxon>eudicotyledons</taxon>
        <taxon>Gunneridae</taxon>
        <taxon>Pentapetalae</taxon>
        <taxon>asterids</taxon>
        <taxon>campanulids</taxon>
        <taxon>Asterales</taxon>
        <taxon>Asteraceae</taxon>
        <taxon>Asteroideae</taxon>
        <taxon>Anthemideae</taxon>
        <taxon>Anthemidinae</taxon>
        <taxon>Tanacetum</taxon>
    </lineage>
</organism>
<protein>
    <submittedName>
        <fullName evidence="1">Uncharacterized protein</fullName>
    </submittedName>
</protein>
<evidence type="ECO:0000313" key="1">
    <source>
        <dbReference type="EMBL" id="GJS88799.1"/>
    </source>
</evidence>
<keyword evidence="2" id="KW-1185">Reference proteome</keyword>